<dbReference type="RefSeq" id="WP_184483913.1">
    <property type="nucleotide sequence ID" value="NZ_JAAEDJ010000006.1"/>
</dbReference>
<dbReference type="GO" id="GO:0030170">
    <property type="term" value="F:pyridoxal phosphate binding"/>
    <property type="evidence" value="ECO:0007669"/>
    <property type="project" value="InterPro"/>
</dbReference>
<dbReference type="Proteomes" id="UP000562254">
    <property type="component" value="Unassembled WGS sequence"/>
</dbReference>
<dbReference type="PANTHER" id="PTHR43713">
    <property type="entry name" value="GLUTAMATE-1-SEMIALDEHYDE 2,1-AMINOMUTASE"/>
    <property type="match status" value="1"/>
</dbReference>
<proteinExistence type="inferred from homology"/>
<name>A0A840Y7C4_9PROT</name>
<dbReference type="InterPro" id="IPR005814">
    <property type="entry name" value="Aminotrans_3"/>
</dbReference>
<dbReference type="GO" id="GO:0042286">
    <property type="term" value="F:glutamate-1-semialdehyde 2,1-aminomutase activity"/>
    <property type="evidence" value="ECO:0007669"/>
    <property type="project" value="UniProtKB-EC"/>
</dbReference>
<evidence type="ECO:0000313" key="4">
    <source>
        <dbReference type="EMBL" id="MBB5689784.1"/>
    </source>
</evidence>
<gene>
    <name evidence="4" type="ORF">FHS88_001909</name>
</gene>
<dbReference type="PANTHER" id="PTHR43713:SF3">
    <property type="entry name" value="GLUTAMATE-1-SEMIALDEHYDE 2,1-AMINOMUTASE 1, CHLOROPLASTIC-RELATED"/>
    <property type="match status" value="1"/>
</dbReference>
<reference evidence="4 5" key="1">
    <citation type="submission" date="2020-08" db="EMBL/GenBank/DDBJ databases">
        <title>Genomic Encyclopedia of Type Strains, Phase IV (KMG-IV): sequencing the most valuable type-strain genomes for metagenomic binning, comparative biology and taxonomic classification.</title>
        <authorList>
            <person name="Goeker M."/>
        </authorList>
    </citation>
    <scope>NUCLEOTIDE SEQUENCE [LARGE SCALE GENOMIC DNA]</scope>
    <source>
        <strain evidence="4 5">DSM 25895</strain>
    </source>
</reference>
<protein>
    <submittedName>
        <fullName evidence="4">Glutamate-1-semialdehyde 2,1-aminomutase</fullName>
        <ecNumber evidence="4">5.4.3.8</ecNumber>
    </submittedName>
</protein>
<dbReference type="InterPro" id="IPR015421">
    <property type="entry name" value="PyrdxlP-dep_Trfase_major"/>
</dbReference>
<comment type="similarity">
    <text evidence="3">Belongs to the class-III pyridoxal-phosphate-dependent aminotransferase family.</text>
</comment>
<dbReference type="Pfam" id="PF00202">
    <property type="entry name" value="Aminotran_3"/>
    <property type="match status" value="1"/>
</dbReference>
<evidence type="ECO:0000256" key="2">
    <source>
        <dbReference type="ARBA" id="ARBA00022898"/>
    </source>
</evidence>
<evidence type="ECO:0000313" key="5">
    <source>
        <dbReference type="Proteomes" id="UP000562254"/>
    </source>
</evidence>
<dbReference type="EMBL" id="JACIJE010000004">
    <property type="protein sequence ID" value="MBB5689784.1"/>
    <property type="molecule type" value="Genomic_DNA"/>
</dbReference>
<dbReference type="AlphaFoldDB" id="A0A840Y7C4"/>
<comment type="caution">
    <text evidence="4">The sequence shown here is derived from an EMBL/GenBank/DDBJ whole genome shotgun (WGS) entry which is preliminary data.</text>
</comment>
<comment type="cofactor">
    <cofactor evidence="1">
        <name>pyridoxal 5'-phosphate</name>
        <dbReference type="ChEBI" id="CHEBI:597326"/>
    </cofactor>
</comment>
<dbReference type="CDD" id="cd00610">
    <property type="entry name" value="OAT_like"/>
    <property type="match status" value="1"/>
</dbReference>
<dbReference type="Gene3D" id="3.40.640.10">
    <property type="entry name" value="Type I PLP-dependent aspartate aminotransferase-like (Major domain)"/>
    <property type="match status" value="1"/>
</dbReference>
<evidence type="ECO:0000256" key="1">
    <source>
        <dbReference type="ARBA" id="ARBA00001933"/>
    </source>
</evidence>
<dbReference type="InterPro" id="IPR015422">
    <property type="entry name" value="PyrdxlP-dep_Trfase_small"/>
</dbReference>
<keyword evidence="5" id="KW-1185">Reference proteome</keyword>
<dbReference type="SUPFAM" id="SSF53383">
    <property type="entry name" value="PLP-dependent transferases"/>
    <property type="match status" value="1"/>
</dbReference>
<dbReference type="GO" id="GO:0008483">
    <property type="term" value="F:transaminase activity"/>
    <property type="evidence" value="ECO:0007669"/>
    <property type="project" value="InterPro"/>
</dbReference>
<keyword evidence="4" id="KW-0413">Isomerase</keyword>
<sequence>MSPLDAPRDPRNSDLEAALAEARETYSAARPNSAAIHAKARAVMPGGNTRTVLFYTPFPTAMTRGEGARLWDADGREYLDLCGEYTAGLFGHSETRILDAVKAAMDRGINLAAVGENEGRLAALICGRFPSVDQVRFTNSGTEANIMALAGARGFTGRTEVLAFRGGYHGGVFTFPVGTPVSPVNLPIPMRFADFNDPDGAARTIREAGEALAAVIVEPMQGSSGCIPATREFLQALREATRETGALLIFDEVMTSRHGFGGLQQRLGITPDMTTFGKYMAGGMSFGAFGGRAEVMAVFDGHRAGAMPHAGTFNNNVLSMAAGCVALGEIFDETAAEALYARGERLRDALNAACARHGVAMHFTGVGSMMTPHFRPGPVTAPYKASIEEEQMRELFFFDMLAAGMYLARRGMVALMLPVTDADCERFFAAVEEFCAARKPVLAQA</sequence>
<organism evidence="4 5">
    <name type="scientific">Neoroseomonas alkaliterrae</name>
    <dbReference type="NCBI Taxonomy" id="1452450"/>
    <lineage>
        <taxon>Bacteria</taxon>
        <taxon>Pseudomonadati</taxon>
        <taxon>Pseudomonadota</taxon>
        <taxon>Alphaproteobacteria</taxon>
        <taxon>Acetobacterales</taxon>
        <taxon>Acetobacteraceae</taxon>
        <taxon>Neoroseomonas</taxon>
    </lineage>
</organism>
<evidence type="ECO:0000256" key="3">
    <source>
        <dbReference type="RuleBase" id="RU003560"/>
    </source>
</evidence>
<dbReference type="EC" id="5.4.3.8" evidence="4"/>
<dbReference type="Gene3D" id="3.90.1150.10">
    <property type="entry name" value="Aspartate Aminotransferase, domain 1"/>
    <property type="match status" value="1"/>
</dbReference>
<keyword evidence="2 3" id="KW-0663">Pyridoxal phosphate</keyword>
<dbReference type="InterPro" id="IPR015424">
    <property type="entry name" value="PyrdxlP-dep_Trfase"/>
</dbReference>
<accession>A0A840Y7C4</accession>